<comment type="caution">
    <text evidence="8">The sequence shown here is derived from an EMBL/GenBank/DDBJ whole genome shotgun (WGS) entry which is preliminary data.</text>
</comment>
<dbReference type="InterPro" id="IPR011990">
    <property type="entry name" value="TPR-like_helical_dom_sf"/>
</dbReference>
<evidence type="ECO:0000256" key="5">
    <source>
        <dbReference type="ARBA" id="ARBA00023237"/>
    </source>
</evidence>
<keyword evidence="3" id="KW-0732">Signal</keyword>
<evidence type="ECO:0000256" key="3">
    <source>
        <dbReference type="ARBA" id="ARBA00022729"/>
    </source>
</evidence>
<comment type="similarity">
    <text evidence="2">Belongs to the SusD family.</text>
</comment>
<dbReference type="Proteomes" id="UP000540519">
    <property type="component" value="Unassembled WGS sequence"/>
</dbReference>
<keyword evidence="9" id="KW-1185">Reference proteome</keyword>
<dbReference type="GO" id="GO:0009279">
    <property type="term" value="C:cell outer membrane"/>
    <property type="evidence" value="ECO:0007669"/>
    <property type="project" value="UniProtKB-SubCell"/>
</dbReference>
<dbReference type="EMBL" id="RCNR01000054">
    <property type="protein sequence ID" value="MUH37840.1"/>
    <property type="molecule type" value="Genomic_DNA"/>
</dbReference>
<keyword evidence="4" id="KW-0472">Membrane</keyword>
<evidence type="ECO:0000259" key="6">
    <source>
        <dbReference type="Pfam" id="PF07980"/>
    </source>
</evidence>
<evidence type="ECO:0000256" key="2">
    <source>
        <dbReference type="ARBA" id="ARBA00006275"/>
    </source>
</evidence>
<protein>
    <submittedName>
        <fullName evidence="8">RagB/SusD family nutrient uptake outer membrane protein</fullName>
    </submittedName>
</protein>
<evidence type="ECO:0000256" key="1">
    <source>
        <dbReference type="ARBA" id="ARBA00004442"/>
    </source>
</evidence>
<reference evidence="8 9" key="1">
    <citation type="journal article" date="2019" name="Mar. Drugs">
        <title>Comparative Genomics and CAZyme Genome Repertoires of Marine Zobellia amurskyensis KMM 3526(T) and Zobellia laminariae KMM 3676(T).</title>
        <authorList>
            <person name="Chernysheva N."/>
            <person name="Bystritskaya E."/>
            <person name="Stenkova A."/>
            <person name="Golovkin I."/>
            <person name="Nedashkovskaya O."/>
            <person name="Isaeva M."/>
        </authorList>
    </citation>
    <scope>NUCLEOTIDE SEQUENCE [LARGE SCALE GENOMIC DNA]</scope>
    <source>
        <strain evidence="8 9">KMM 3526</strain>
    </source>
</reference>
<feature type="domain" description="RagB/SusD" evidence="6">
    <location>
        <begin position="350"/>
        <end position="505"/>
    </location>
</feature>
<evidence type="ECO:0000259" key="7">
    <source>
        <dbReference type="Pfam" id="PF14322"/>
    </source>
</evidence>
<dbReference type="SUPFAM" id="SSF48452">
    <property type="entry name" value="TPR-like"/>
    <property type="match status" value="1"/>
</dbReference>
<evidence type="ECO:0000313" key="9">
    <source>
        <dbReference type="Proteomes" id="UP000540519"/>
    </source>
</evidence>
<dbReference type="InterPro" id="IPR012944">
    <property type="entry name" value="SusD_RagB_dom"/>
</dbReference>
<dbReference type="AlphaFoldDB" id="A0A7X2ZWT0"/>
<dbReference type="CDD" id="cd08977">
    <property type="entry name" value="SusD"/>
    <property type="match status" value="1"/>
</dbReference>
<dbReference type="OrthoDB" id="5694214at2"/>
<gene>
    <name evidence="8" type="ORF">D9O36_18460</name>
</gene>
<dbReference type="Pfam" id="PF07980">
    <property type="entry name" value="SusD_RagB"/>
    <property type="match status" value="1"/>
</dbReference>
<keyword evidence="5" id="KW-0998">Cell outer membrane</keyword>
<sequence length="505" mass="56602">MNNKMRNYIKYIGLIATVTLFVNCSKILEPEPEGQVALDNLLTTEEGLITGVNGIFQPLQGIFSGTMVQLAGRSSDDTWTWRKETESDIFNIDETFGLIETTWENHYRGITRANTVLDRMLLVESFSSEEMRLLIEGQSKFMRAYYYFNLVRFYGDVPLVLQEIIVPADGELPRSPIEDVYAQIKSDLNDAVSMLPTSYSGGNGQELGRPTKYAAMALLATVNLELEEWGEVVANTEDIIGEGSLLENYADNFNGSQENGPASIFEVQYGGEIAATTINTRGTYAPPAMQGGAANLPTDDTWNGEGGSLSSGNGIVQEYEPGDKRKEVTLAHYDLENFLFPDQPVGSLLYINKYLNEVDQPVEQSTWNFPIIRYADVLLMRAEALNEIGYSPNDEAFGLLNEIRINAGLPAHDASTLGTQDEFRQALRKERRVELAFESKRYFDLNRWGILEARIQFQMDIKGELTFPSNRLISHPITGKSYFLYPIPLVEFSNNANIQVQNPGY</sequence>
<proteinExistence type="inferred from homology"/>
<feature type="domain" description="SusD-like N-terminal" evidence="7">
    <location>
        <begin position="78"/>
        <end position="224"/>
    </location>
</feature>
<evidence type="ECO:0000256" key="4">
    <source>
        <dbReference type="ARBA" id="ARBA00023136"/>
    </source>
</evidence>
<dbReference type="Pfam" id="PF14322">
    <property type="entry name" value="SusD-like_3"/>
    <property type="match status" value="1"/>
</dbReference>
<dbReference type="Gene3D" id="1.25.40.390">
    <property type="match status" value="1"/>
</dbReference>
<organism evidence="8 9">
    <name type="scientific">Zobellia amurskyensis</name>
    <dbReference type="NCBI Taxonomy" id="248905"/>
    <lineage>
        <taxon>Bacteria</taxon>
        <taxon>Pseudomonadati</taxon>
        <taxon>Bacteroidota</taxon>
        <taxon>Flavobacteriia</taxon>
        <taxon>Flavobacteriales</taxon>
        <taxon>Flavobacteriaceae</taxon>
        <taxon>Zobellia</taxon>
    </lineage>
</organism>
<dbReference type="InterPro" id="IPR033985">
    <property type="entry name" value="SusD-like_N"/>
</dbReference>
<accession>A0A7X2ZWT0</accession>
<evidence type="ECO:0000313" key="8">
    <source>
        <dbReference type="EMBL" id="MUH37840.1"/>
    </source>
</evidence>
<name>A0A7X2ZWT0_9FLAO</name>
<comment type="subcellular location">
    <subcellularLocation>
        <location evidence="1">Cell outer membrane</location>
    </subcellularLocation>
</comment>